<sequence>MQIFKSLRNNKASHMEVSQPHPPSSIGHHLRPILAVLRFMGSQPYSVEKTDGGIFRYGCKWRSLAFFHTLFGVVVFHTLLTLWIVRYTEAMSETSVVSTFNISSVEKFCLNIFPMIHPCMSWIFLMSSILSTPTSIQVVNEWEVFESMFKKAFPSANPPFHRTVVINRLWRFLGFLMTILMVVKTSNISGSSCKFLERIPVNKDIRLIICTAFGNFTFFTATHSFFEDAKFIIMLTAISVALRQMLLQIKMEYASSNSRDFERLLVGNNKPFLMVKRWSDLILQVRKQMRLTGRAMSFGHLPCLLVMFGTLCLSLFMGAMMNFFRAGSPIPAVTELTNKATMLCWIWGVKLIVKARIAETITKLVRLATLQKRIIKSAQPVATY</sequence>
<comment type="caution">
    <text evidence="2">The sequence shown here is derived from an EMBL/GenBank/DDBJ whole genome shotgun (WGS) entry which is preliminary data.</text>
</comment>
<feature type="transmembrane region" description="Helical" evidence="1">
    <location>
        <begin position="64"/>
        <end position="85"/>
    </location>
</feature>
<keyword evidence="3" id="KW-1185">Reference proteome</keyword>
<dbReference type="EMBL" id="LNIX01000001">
    <property type="protein sequence ID" value="OXA61952.1"/>
    <property type="molecule type" value="Genomic_DNA"/>
</dbReference>
<reference evidence="2 3" key="1">
    <citation type="submission" date="2015-12" db="EMBL/GenBank/DDBJ databases">
        <title>The genome of Folsomia candida.</title>
        <authorList>
            <person name="Faddeeva A."/>
            <person name="Derks M.F."/>
            <person name="Anvar Y."/>
            <person name="Smit S."/>
            <person name="Van Straalen N."/>
            <person name="Roelofs D."/>
        </authorList>
    </citation>
    <scope>NUCLEOTIDE SEQUENCE [LARGE SCALE GENOMIC DNA]</scope>
    <source>
        <strain evidence="2 3">VU population</strain>
        <tissue evidence="2">Whole body</tissue>
    </source>
</reference>
<dbReference type="AlphaFoldDB" id="A0A226EWI1"/>
<protein>
    <submittedName>
        <fullName evidence="2">Uncharacterized protein</fullName>
    </submittedName>
</protein>
<proteinExistence type="predicted"/>
<name>A0A226EWI1_FOLCA</name>
<organism evidence="2 3">
    <name type="scientific">Folsomia candida</name>
    <name type="common">Springtail</name>
    <dbReference type="NCBI Taxonomy" id="158441"/>
    <lineage>
        <taxon>Eukaryota</taxon>
        <taxon>Metazoa</taxon>
        <taxon>Ecdysozoa</taxon>
        <taxon>Arthropoda</taxon>
        <taxon>Hexapoda</taxon>
        <taxon>Collembola</taxon>
        <taxon>Entomobryomorpha</taxon>
        <taxon>Isotomoidea</taxon>
        <taxon>Isotomidae</taxon>
        <taxon>Proisotominae</taxon>
        <taxon>Folsomia</taxon>
    </lineage>
</organism>
<gene>
    <name evidence="2" type="ORF">Fcan01_03540</name>
</gene>
<feature type="transmembrane region" description="Helical" evidence="1">
    <location>
        <begin position="169"/>
        <end position="186"/>
    </location>
</feature>
<feature type="transmembrane region" description="Helical" evidence="1">
    <location>
        <begin position="298"/>
        <end position="324"/>
    </location>
</feature>
<evidence type="ECO:0000313" key="3">
    <source>
        <dbReference type="Proteomes" id="UP000198287"/>
    </source>
</evidence>
<evidence type="ECO:0000313" key="2">
    <source>
        <dbReference type="EMBL" id="OXA61952.1"/>
    </source>
</evidence>
<keyword evidence="1" id="KW-0812">Transmembrane</keyword>
<dbReference type="Proteomes" id="UP000198287">
    <property type="component" value="Unassembled WGS sequence"/>
</dbReference>
<feature type="transmembrane region" description="Helical" evidence="1">
    <location>
        <begin position="207"/>
        <end position="225"/>
    </location>
</feature>
<evidence type="ECO:0000256" key="1">
    <source>
        <dbReference type="SAM" id="Phobius"/>
    </source>
</evidence>
<keyword evidence="1" id="KW-1133">Transmembrane helix</keyword>
<accession>A0A226EWI1</accession>
<keyword evidence="1" id="KW-0472">Membrane</keyword>